<reference evidence="2" key="1">
    <citation type="submission" date="2018-04" db="EMBL/GenBank/DDBJ databases">
        <title>WGS assembly of Panicum hallii.</title>
        <authorList>
            <person name="Lovell J."/>
            <person name="Jenkins J."/>
            <person name="Lowry D."/>
            <person name="Mamidi S."/>
            <person name="Sreedasyam A."/>
            <person name="Weng X."/>
            <person name="Barry K."/>
            <person name="Bonette J."/>
            <person name="Campitelli B."/>
            <person name="Daum C."/>
            <person name="Gordon S."/>
            <person name="Gould B."/>
            <person name="Lipzen A."/>
            <person name="Macqueen A."/>
            <person name="Palacio-Mejia J."/>
            <person name="Plott C."/>
            <person name="Shakirov E."/>
            <person name="Shu S."/>
            <person name="Yoshinaga Y."/>
            <person name="Zane M."/>
            <person name="Rokhsar D."/>
            <person name="Grimwood J."/>
            <person name="Schmutz J."/>
            <person name="Juenger T."/>
        </authorList>
    </citation>
    <scope>NUCLEOTIDE SEQUENCE [LARGE SCALE GENOMIC DNA]</scope>
    <source>
        <strain evidence="2">FIL2</strain>
    </source>
</reference>
<feature type="region of interest" description="Disordered" evidence="1">
    <location>
        <begin position="1"/>
        <end position="90"/>
    </location>
</feature>
<evidence type="ECO:0000256" key="1">
    <source>
        <dbReference type="SAM" id="MobiDB-lite"/>
    </source>
</evidence>
<dbReference type="Gramene" id="PAN14085">
    <property type="protein sequence ID" value="PAN14085"/>
    <property type="gene ID" value="PAHAL_2G383200"/>
</dbReference>
<name>A0A2S3H2L3_9POAL</name>
<feature type="compositionally biased region" description="Acidic residues" evidence="1">
    <location>
        <begin position="175"/>
        <end position="186"/>
    </location>
</feature>
<organism evidence="2">
    <name type="scientific">Panicum hallii</name>
    <dbReference type="NCBI Taxonomy" id="206008"/>
    <lineage>
        <taxon>Eukaryota</taxon>
        <taxon>Viridiplantae</taxon>
        <taxon>Streptophyta</taxon>
        <taxon>Embryophyta</taxon>
        <taxon>Tracheophyta</taxon>
        <taxon>Spermatophyta</taxon>
        <taxon>Magnoliopsida</taxon>
        <taxon>Liliopsida</taxon>
        <taxon>Poales</taxon>
        <taxon>Poaceae</taxon>
        <taxon>PACMAD clade</taxon>
        <taxon>Panicoideae</taxon>
        <taxon>Panicodae</taxon>
        <taxon>Paniceae</taxon>
        <taxon>Panicinae</taxon>
        <taxon>Panicum</taxon>
        <taxon>Panicum sect. Panicum</taxon>
    </lineage>
</organism>
<dbReference type="Proteomes" id="UP000243499">
    <property type="component" value="Chromosome 2"/>
</dbReference>
<evidence type="ECO:0000313" key="2">
    <source>
        <dbReference type="EMBL" id="PAN14085.1"/>
    </source>
</evidence>
<feature type="compositionally biased region" description="Pro residues" evidence="1">
    <location>
        <begin position="13"/>
        <end position="30"/>
    </location>
</feature>
<protein>
    <submittedName>
        <fullName evidence="2">Uncharacterized protein</fullName>
    </submittedName>
</protein>
<gene>
    <name evidence="2" type="ORF">PAHAL_2G383200</name>
</gene>
<dbReference type="AlphaFoldDB" id="A0A2S3H2L3"/>
<proteinExistence type="predicted"/>
<feature type="region of interest" description="Disordered" evidence="1">
    <location>
        <begin position="143"/>
        <end position="186"/>
    </location>
</feature>
<accession>A0A2S3H2L3</accession>
<dbReference type="EMBL" id="CM008047">
    <property type="protein sequence ID" value="PAN14085.1"/>
    <property type="molecule type" value="Genomic_DNA"/>
</dbReference>
<feature type="compositionally biased region" description="Basic and acidic residues" evidence="1">
    <location>
        <begin position="156"/>
        <end position="174"/>
    </location>
</feature>
<sequence length="186" mass="20058">MRAPPHPTDRQAPSPPAPSMFAPAPLPTPHPTRSTYPPLLELGRGGLDSQCRQPDLLTSRPDSRLLRRISPTPAMIRPAPATPHSRQPPMAPLEHGGTQGLRADGVAQALPSLCPSVPTACIRCKRLGHCHLEKVGHTPHTSYMRSSHLAMGGSARDQEEGERLGKRGGPRETGQEEDDGDGCDWF</sequence>